<dbReference type="Gene3D" id="3.40.50.2300">
    <property type="match status" value="2"/>
</dbReference>
<organism evidence="2 3">
    <name type="scientific">Sutterella wadsworthensis HGA0223</name>
    <dbReference type="NCBI Taxonomy" id="1203554"/>
    <lineage>
        <taxon>Bacteria</taxon>
        <taxon>Pseudomonadati</taxon>
        <taxon>Pseudomonadota</taxon>
        <taxon>Betaproteobacteria</taxon>
        <taxon>Burkholderiales</taxon>
        <taxon>Sutterellaceae</taxon>
        <taxon>Sutterella</taxon>
    </lineage>
</organism>
<dbReference type="STRING" id="1203554.HMPREF1476_00765"/>
<sequence>MQISSLSRRGVLALSAAVALALAGCGDKSAPAAGAAAKAELTPVGIVQLVEHAALDACTKGVVDALAERGFKDGVNIKLDIQNAQGDQSNLHNIANRFVSNKDKVIFAVATPAAQAVATVAKNTPIVATAITDFVAAKLVKSDDAPGGNVTGVSDLGPIEAQLDLLLKFIPNAKVVGTIYNSSEINSAYQVEIFKQAAAKRGVEVLEATVSNVNDIQQAVASISSKVAGLWLPTDNVLASAIPALVKVTNPVKLPVVAGERGMTEAGCLGSISVDYYEIGRMTGQMGADILEGKKKPAEMPVQHVATGTPVFNLKAAEAIGVTIPDELKKGAVLFQ</sequence>
<keyword evidence="3" id="KW-1185">Reference proteome</keyword>
<keyword evidence="1" id="KW-0732">Signal</keyword>
<accession>S3CHC0</accession>
<evidence type="ECO:0000313" key="2">
    <source>
        <dbReference type="EMBL" id="EPD99959.1"/>
    </source>
</evidence>
<dbReference type="InterPro" id="IPR028082">
    <property type="entry name" value="Peripla_BP_I"/>
</dbReference>
<feature type="signal peptide" evidence="1">
    <location>
        <begin position="1"/>
        <end position="23"/>
    </location>
</feature>
<dbReference type="eggNOG" id="COG2984">
    <property type="taxonomic scope" value="Bacteria"/>
</dbReference>
<dbReference type="Proteomes" id="UP000014400">
    <property type="component" value="Unassembled WGS sequence"/>
</dbReference>
<dbReference type="SUPFAM" id="SSF53822">
    <property type="entry name" value="Periplasmic binding protein-like I"/>
    <property type="match status" value="1"/>
</dbReference>
<dbReference type="InterPro" id="IPR007487">
    <property type="entry name" value="ABC_transpt-TYRBP-like"/>
</dbReference>
<proteinExistence type="predicted"/>
<name>S3CHC0_9BURK</name>
<feature type="chain" id="PRO_5004507190" description="ABC transporter substrate-binding protein" evidence="1">
    <location>
        <begin position="24"/>
        <end position="336"/>
    </location>
</feature>
<dbReference type="EMBL" id="ATCF01000012">
    <property type="protein sequence ID" value="EPD99959.1"/>
    <property type="molecule type" value="Genomic_DNA"/>
</dbReference>
<dbReference type="PATRIC" id="fig|1203554.3.peg.763"/>
<dbReference type="RefSeq" id="WP_016474104.1">
    <property type="nucleotide sequence ID" value="NZ_KE150480.1"/>
</dbReference>
<comment type="caution">
    <text evidence="2">The sequence shown here is derived from an EMBL/GenBank/DDBJ whole genome shotgun (WGS) entry which is preliminary data.</text>
</comment>
<evidence type="ECO:0008006" key="4">
    <source>
        <dbReference type="Google" id="ProtNLM"/>
    </source>
</evidence>
<dbReference type="PANTHER" id="PTHR35271">
    <property type="entry name" value="ABC TRANSPORTER, SUBSTRATE-BINDING LIPOPROTEIN-RELATED"/>
    <property type="match status" value="1"/>
</dbReference>
<dbReference type="AlphaFoldDB" id="S3CHC0"/>
<protein>
    <recommendedName>
        <fullName evidence="4">ABC transporter substrate-binding protein</fullName>
    </recommendedName>
</protein>
<gene>
    <name evidence="2" type="ORF">HMPREF1476_00765</name>
</gene>
<evidence type="ECO:0000313" key="3">
    <source>
        <dbReference type="Proteomes" id="UP000014400"/>
    </source>
</evidence>
<dbReference type="InterPro" id="IPR006311">
    <property type="entry name" value="TAT_signal"/>
</dbReference>
<dbReference type="HOGENOM" id="CLU_058196_1_0_4"/>
<dbReference type="PROSITE" id="PS51318">
    <property type="entry name" value="TAT"/>
    <property type="match status" value="1"/>
</dbReference>
<dbReference type="Pfam" id="PF04392">
    <property type="entry name" value="ABC_sub_bind"/>
    <property type="match status" value="1"/>
</dbReference>
<dbReference type="CDD" id="cd06325">
    <property type="entry name" value="PBP1_ABC_unchar_transporter"/>
    <property type="match status" value="1"/>
</dbReference>
<dbReference type="PANTHER" id="PTHR35271:SF1">
    <property type="entry name" value="ABC TRANSPORTER, SUBSTRATE-BINDING LIPOPROTEIN"/>
    <property type="match status" value="1"/>
</dbReference>
<evidence type="ECO:0000256" key="1">
    <source>
        <dbReference type="SAM" id="SignalP"/>
    </source>
</evidence>
<reference evidence="2 3" key="1">
    <citation type="submission" date="2013-04" db="EMBL/GenBank/DDBJ databases">
        <title>The Genome Sequence of Sutterella wadsworthensis HGA0223.</title>
        <authorList>
            <consortium name="The Broad Institute Genomics Platform"/>
            <person name="Earl A."/>
            <person name="Ward D."/>
            <person name="Feldgarden M."/>
            <person name="Gevers D."/>
            <person name="Schmidt T.M."/>
            <person name="Dover J."/>
            <person name="Dai D."/>
            <person name="Walker B."/>
            <person name="Young S."/>
            <person name="Zeng Q."/>
            <person name="Gargeya S."/>
            <person name="Fitzgerald M."/>
            <person name="Haas B."/>
            <person name="Abouelleil A."/>
            <person name="Allen A.W."/>
            <person name="Alvarado L."/>
            <person name="Arachchi H.M."/>
            <person name="Berlin A.M."/>
            <person name="Chapman S.B."/>
            <person name="Gainer-Dewar J."/>
            <person name="Goldberg J."/>
            <person name="Griggs A."/>
            <person name="Gujja S."/>
            <person name="Hansen M."/>
            <person name="Howarth C."/>
            <person name="Imamovic A."/>
            <person name="Ireland A."/>
            <person name="Larimer J."/>
            <person name="McCowan C."/>
            <person name="Murphy C."/>
            <person name="Pearson M."/>
            <person name="Poon T.W."/>
            <person name="Priest M."/>
            <person name="Roberts A."/>
            <person name="Saif S."/>
            <person name="Shea T."/>
            <person name="Sisk P."/>
            <person name="Sykes S."/>
            <person name="Wortman J."/>
            <person name="Nusbaum C."/>
            <person name="Birren B."/>
        </authorList>
    </citation>
    <scope>NUCLEOTIDE SEQUENCE [LARGE SCALE GENOMIC DNA]</scope>
    <source>
        <strain evidence="2 3">HGA0223</strain>
    </source>
</reference>